<dbReference type="OrthoDB" id="3765294at2"/>
<reference evidence="5" key="1">
    <citation type="submission" date="2019-09" db="EMBL/GenBank/DDBJ databases">
        <title>Mumia zhuanghuii sp. nov. isolated from the intestinal contents of plateau pika (Ochotona curzoniae) in the Qinghai-Tibet plateau of China.</title>
        <authorList>
            <person name="Tian Z."/>
        </authorList>
    </citation>
    <scope>NUCLEOTIDE SEQUENCE [LARGE SCALE GENOMIC DNA]</scope>
    <source>
        <strain evidence="5">JCM 30598</strain>
    </source>
</reference>
<dbReference type="Pfam" id="PF10145">
    <property type="entry name" value="PhageMin_Tail"/>
    <property type="match status" value="1"/>
</dbReference>
<dbReference type="PANTHER" id="PTHR37813">
    <property type="entry name" value="FELS-2 PROPHAGE PROTEIN"/>
    <property type="match status" value="1"/>
</dbReference>
<dbReference type="RefSeq" id="WP_150446990.1">
    <property type="nucleotide sequence ID" value="NZ_VYSA01000001.1"/>
</dbReference>
<keyword evidence="2" id="KW-0472">Membrane</keyword>
<dbReference type="Proteomes" id="UP000325827">
    <property type="component" value="Unassembled WGS sequence"/>
</dbReference>
<evidence type="ECO:0000256" key="2">
    <source>
        <dbReference type="SAM" id="Phobius"/>
    </source>
</evidence>
<dbReference type="PANTHER" id="PTHR37813:SF1">
    <property type="entry name" value="FELS-2 PROPHAGE PROTEIN"/>
    <property type="match status" value="1"/>
</dbReference>
<feature type="domain" description="Phage tail tape measure protein" evidence="3">
    <location>
        <begin position="87"/>
        <end position="287"/>
    </location>
</feature>
<dbReference type="EMBL" id="VYSA01000001">
    <property type="protein sequence ID" value="KAA9110186.1"/>
    <property type="molecule type" value="Genomic_DNA"/>
</dbReference>
<keyword evidence="2" id="KW-0812">Transmembrane</keyword>
<keyword evidence="1" id="KW-1188">Viral release from host cell</keyword>
<name>A0A5J5J268_9MICO</name>
<evidence type="ECO:0000313" key="5">
    <source>
        <dbReference type="Proteomes" id="UP000325827"/>
    </source>
</evidence>
<accession>A0A5J5J268</accession>
<feature type="transmembrane region" description="Helical" evidence="2">
    <location>
        <begin position="416"/>
        <end position="438"/>
    </location>
</feature>
<dbReference type="InterPro" id="IPR010090">
    <property type="entry name" value="Phage_tape_meas"/>
</dbReference>
<dbReference type="AlphaFoldDB" id="A0A5J5J268"/>
<sequence length="600" mass="61454">MAGSAKDFILNLVVDNSDADKGWDSFEKSAKGAASAVAAAWGAAGVADVIGGALDSGASNAKVSASLGLTAEESARMGKVSGDLFAQNYGEASDISEAVESVVSSIGGMRNASAPDIQAMTADVINFSKAFEQDVGRSAQIAGQMVTQGLAVDAGQALDLLTLSMQKVPKELRGDLLDAVDEYGGMFNQMGISGEQSMSMLVAASQKGMYGIDKTGDAIKEFAIRATDMSSATQGVYDMLGLNSQEYANMLLAGGEVSADAFNTIVLGLERIDDPATRANAAITLFGTPLEDLGVDGIPKFLGSLHGVTGGLGDVDGATKAMGDTLNDTAQNRIDTMKRGVEGWMRSMVEAGGPLGELTAGAMAFGPGIAQAGSLLAGVTGLLSLFRGATIFGTAATIANTAAQTANNVAWLASPVTWIIIAIIAAIGLLVAAGIWLWQNWDGVTKWIGEAWSNLMGAFENGGRQISDFFGGIPDAIGSAFEFAGNGIMQIGHGVATAFAWLWNNTVGAINFEVPGWVPFIGGQRVSFPQIVVPALAAGGIALGPTLALIGEAGPEAVVPLSRAGDYGLGGGGDVVVPVNFSIDGRTILEAVIRAARKRR</sequence>
<keyword evidence="5" id="KW-1185">Reference proteome</keyword>
<organism evidence="4 5">
    <name type="scientific">Microbacterium rhizomatis</name>
    <dbReference type="NCBI Taxonomy" id="1631477"/>
    <lineage>
        <taxon>Bacteria</taxon>
        <taxon>Bacillati</taxon>
        <taxon>Actinomycetota</taxon>
        <taxon>Actinomycetes</taxon>
        <taxon>Micrococcales</taxon>
        <taxon>Microbacteriaceae</taxon>
        <taxon>Microbacterium</taxon>
    </lineage>
</organism>
<gene>
    <name evidence="4" type="ORF">F6B43_00300</name>
</gene>
<evidence type="ECO:0000259" key="3">
    <source>
        <dbReference type="Pfam" id="PF10145"/>
    </source>
</evidence>
<evidence type="ECO:0000256" key="1">
    <source>
        <dbReference type="ARBA" id="ARBA00022612"/>
    </source>
</evidence>
<protein>
    <recommendedName>
        <fullName evidence="3">Phage tail tape measure protein domain-containing protein</fullName>
    </recommendedName>
</protein>
<proteinExistence type="predicted"/>
<evidence type="ECO:0000313" key="4">
    <source>
        <dbReference type="EMBL" id="KAA9110186.1"/>
    </source>
</evidence>
<comment type="caution">
    <text evidence="4">The sequence shown here is derived from an EMBL/GenBank/DDBJ whole genome shotgun (WGS) entry which is preliminary data.</text>
</comment>
<keyword evidence="2" id="KW-1133">Transmembrane helix</keyword>